<feature type="compositionally biased region" description="Low complexity" evidence="1">
    <location>
        <begin position="26"/>
        <end position="44"/>
    </location>
</feature>
<dbReference type="InterPro" id="IPR036748">
    <property type="entry name" value="MTH938-like_sf"/>
</dbReference>
<evidence type="ECO:0000313" key="3">
    <source>
        <dbReference type="Proteomes" id="UP000239563"/>
    </source>
</evidence>
<reference evidence="2 3" key="1">
    <citation type="submission" date="2017-02" db="EMBL/GenBank/DDBJ databases">
        <authorList>
            <person name="Peterson S.W."/>
        </authorList>
    </citation>
    <scope>NUCLEOTIDE SEQUENCE [LARGE SCALE GENOMIC DNA]</scope>
    <source>
        <strain evidence="2 3">SRS1_H2-8</strain>
    </source>
</reference>
<feature type="region of interest" description="Disordered" evidence="1">
    <location>
        <begin position="1"/>
        <end position="58"/>
    </location>
</feature>
<protein>
    <recommendedName>
        <fullName evidence="4">NADH dehydrogenase [ubiquinone] 1 alpha subcomplex assembly factor 3</fullName>
    </recommendedName>
</protein>
<dbReference type="EMBL" id="LT795054">
    <property type="protein sequence ID" value="SJX60300.1"/>
    <property type="molecule type" value="Genomic_DNA"/>
</dbReference>
<accession>A0A2N8U6H4</accession>
<proteinExistence type="predicted"/>
<evidence type="ECO:0008006" key="4">
    <source>
        <dbReference type="Google" id="ProtNLM"/>
    </source>
</evidence>
<sequence length="242" mass="26739">MMRTSSTVRGILTRGALPRPSPRHLTTPVRTPTRSPFSTSTNPRLPSDDPGGKPNTGQHRTVYDDFFNILESTSPSTTVSVASTSPTSLTLVDGLVLSEPIVILNNQVFLWDHPRLDQDYAVPSGIGWEDWLGGQQVKPGVKLEVTQKVKDVFRVFELVDERPEIVLFGTGKRVLPPPGPVRQWLNELGIQLDVQSTHDAASTFNMLSEEGRKVAAILIPAEPTPKKRYTPQDLQRLLSGQE</sequence>
<dbReference type="Proteomes" id="UP000239563">
    <property type="component" value="Chromosome I"/>
</dbReference>
<dbReference type="PANTHER" id="PTHR21192">
    <property type="entry name" value="NUCLEAR PROTEIN E3-3"/>
    <property type="match status" value="1"/>
</dbReference>
<dbReference type="AlphaFoldDB" id="A0A2N8U6H4"/>
<evidence type="ECO:0000313" key="2">
    <source>
        <dbReference type="EMBL" id="SJX60300.1"/>
    </source>
</evidence>
<evidence type="ECO:0000256" key="1">
    <source>
        <dbReference type="SAM" id="MobiDB-lite"/>
    </source>
</evidence>
<gene>
    <name evidence="2" type="ORF">SRS1_11614</name>
</gene>
<dbReference type="InterPro" id="IPR007523">
    <property type="entry name" value="NDUFAF3/AAMDC"/>
</dbReference>
<dbReference type="GO" id="GO:0032981">
    <property type="term" value="P:mitochondrial respiratory chain complex I assembly"/>
    <property type="evidence" value="ECO:0007669"/>
    <property type="project" value="TreeGrafter"/>
</dbReference>
<dbReference type="GO" id="GO:0005743">
    <property type="term" value="C:mitochondrial inner membrane"/>
    <property type="evidence" value="ECO:0007669"/>
    <property type="project" value="TreeGrafter"/>
</dbReference>
<name>A0A2N8U6H4_9BASI</name>
<dbReference type="Gene3D" id="3.40.1230.10">
    <property type="entry name" value="MTH938-like"/>
    <property type="match status" value="1"/>
</dbReference>
<dbReference type="SUPFAM" id="SSF64076">
    <property type="entry name" value="MTH938-like"/>
    <property type="match status" value="1"/>
</dbReference>
<organism evidence="2 3">
    <name type="scientific">Sporisorium reilianum f. sp. reilianum</name>
    <dbReference type="NCBI Taxonomy" id="72559"/>
    <lineage>
        <taxon>Eukaryota</taxon>
        <taxon>Fungi</taxon>
        <taxon>Dikarya</taxon>
        <taxon>Basidiomycota</taxon>
        <taxon>Ustilaginomycotina</taxon>
        <taxon>Ustilaginomycetes</taxon>
        <taxon>Ustilaginales</taxon>
        <taxon>Ustilaginaceae</taxon>
        <taxon>Sporisorium</taxon>
    </lineage>
</organism>
<dbReference type="Pfam" id="PF04430">
    <property type="entry name" value="DUF498"/>
    <property type="match status" value="1"/>
</dbReference>
<dbReference type="PANTHER" id="PTHR21192:SF2">
    <property type="entry name" value="NADH DEHYDROGENASE [UBIQUINONE] 1 ALPHA SUBCOMPLEX ASSEMBLY FACTOR 3"/>
    <property type="match status" value="1"/>
</dbReference>